<evidence type="ECO:0000313" key="3">
    <source>
        <dbReference type="Proteomes" id="UP001597024"/>
    </source>
</evidence>
<organism evidence="2 3">
    <name type="scientific">Streptosporangium algeriense</name>
    <dbReference type="NCBI Taxonomy" id="1682748"/>
    <lineage>
        <taxon>Bacteria</taxon>
        <taxon>Bacillati</taxon>
        <taxon>Actinomycetota</taxon>
        <taxon>Actinomycetes</taxon>
        <taxon>Streptosporangiales</taxon>
        <taxon>Streptosporangiaceae</taxon>
        <taxon>Streptosporangium</taxon>
    </lineage>
</organism>
<feature type="region of interest" description="Disordered" evidence="1">
    <location>
        <begin position="15"/>
        <end position="68"/>
    </location>
</feature>
<evidence type="ECO:0000256" key="1">
    <source>
        <dbReference type="SAM" id="MobiDB-lite"/>
    </source>
</evidence>
<keyword evidence="3" id="KW-1185">Reference proteome</keyword>
<accession>A0ABW3DT00</accession>
<name>A0ABW3DT00_9ACTN</name>
<feature type="compositionally biased region" description="Low complexity" evidence="1">
    <location>
        <begin position="24"/>
        <end position="34"/>
    </location>
</feature>
<protein>
    <submittedName>
        <fullName evidence="2">Uncharacterized protein</fullName>
    </submittedName>
</protein>
<dbReference type="EMBL" id="JBHTHX010000772">
    <property type="protein sequence ID" value="MFD0886980.1"/>
    <property type="molecule type" value="Genomic_DNA"/>
</dbReference>
<reference evidence="3" key="1">
    <citation type="journal article" date="2019" name="Int. J. Syst. Evol. Microbiol.">
        <title>The Global Catalogue of Microorganisms (GCM) 10K type strain sequencing project: providing services to taxonomists for standard genome sequencing and annotation.</title>
        <authorList>
            <consortium name="The Broad Institute Genomics Platform"/>
            <consortium name="The Broad Institute Genome Sequencing Center for Infectious Disease"/>
            <person name="Wu L."/>
            <person name="Ma J."/>
        </authorList>
    </citation>
    <scope>NUCLEOTIDE SEQUENCE [LARGE SCALE GENOMIC DNA]</scope>
    <source>
        <strain evidence="3">CCUG 62974</strain>
    </source>
</reference>
<dbReference type="Proteomes" id="UP001597024">
    <property type="component" value="Unassembled WGS sequence"/>
</dbReference>
<comment type="caution">
    <text evidence="2">The sequence shown here is derived from an EMBL/GenBank/DDBJ whole genome shotgun (WGS) entry which is preliminary data.</text>
</comment>
<gene>
    <name evidence="2" type="ORF">ACFQ08_20735</name>
</gene>
<feature type="non-terminal residue" evidence="2">
    <location>
        <position position="68"/>
    </location>
</feature>
<sequence>MEKSNPVRDVIDKIADKLSDGHAEIPGSPGSEPPSVDEPTEPRGPLRPKPDQRGPDPFSATGQEVDVS</sequence>
<evidence type="ECO:0000313" key="2">
    <source>
        <dbReference type="EMBL" id="MFD0886980.1"/>
    </source>
</evidence>
<proteinExistence type="predicted"/>